<keyword evidence="2" id="KW-1185">Reference proteome</keyword>
<organism evidence="1 2">
    <name type="scientific">Nonomuraea composti</name>
    <dbReference type="NCBI Taxonomy" id="2720023"/>
    <lineage>
        <taxon>Bacteria</taxon>
        <taxon>Bacillati</taxon>
        <taxon>Actinomycetota</taxon>
        <taxon>Actinomycetes</taxon>
        <taxon>Streptosporangiales</taxon>
        <taxon>Streptosporangiaceae</taxon>
        <taxon>Nonomuraea</taxon>
    </lineage>
</organism>
<dbReference type="EMBL" id="JAATEP010000013">
    <property type="protein sequence ID" value="NJP91705.1"/>
    <property type="molecule type" value="Genomic_DNA"/>
</dbReference>
<dbReference type="Proteomes" id="UP000696294">
    <property type="component" value="Unassembled WGS sequence"/>
</dbReference>
<name>A0ABX1B1K3_9ACTN</name>
<evidence type="ECO:0000313" key="2">
    <source>
        <dbReference type="Proteomes" id="UP000696294"/>
    </source>
</evidence>
<accession>A0ABX1B1K3</accession>
<proteinExistence type="predicted"/>
<gene>
    <name evidence="1" type="ORF">HCN51_19945</name>
</gene>
<sequence>MSYTIESLARALRTQMYHVLMGGDASVKPPADAFLTWCMPGLPFEEGDFDFAAGGLSGRTAEESRQRYQQAFNFAMAVDYLPDPQQPLDGEEQQAIWENRDGSRMSVMYDEILKQSKVIKQSLTDAEQEELKRLRGMLTVTVTQKDLLGREKEVTEDSPAVRAYNEAKQRYEHAVLTYNAKRIAAQAATGEKGNVAVQDWELNGAIYRQDVDDAWASWGATGYREDIQEIRDRIEQITQRSMIHWKGDLQNAYRHAILSSPEGIEFPYTTVVPAGFATSDGWTGYSLYHEMTDTDKVKESDSWDAGGQFDSGLWSVSGGHHSSSTEFHKDHHLDSFDLSFEMTQVQIVRPWFSPEFLTNRGWDLPAGAGWRWGEPPSDGERPPQGKLVGYGLQMLLVRNLVIESEDLAKALDTFSKEVGGADSFGIGPLTLGGSYGSSSSGRKYRYEHDGATIKVPGMQVIAFRNHLFGKTPDLLPGIKEDQLG</sequence>
<evidence type="ECO:0000313" key="1">
    <source>
        <dbReference type="EMBL" id="NJP91705.1"/>
    </source>
</evidence>
<protein>
    <submittedName>
        <fullName evidence="1">Uncharacterized protein</fullName>
    </submittedName>
</protein>
<comment type="caution">
    <text evidence="1">The sequence shown here is derived from an EMBL/GenBank/DDBJ whole genome shotgun (WGS) entry which is preliminary data.</text>
</comment>
<dbReference type="RefSeq" id="WP_168011037.1">
    <property type="nucleotide sequence ID" value="NZ_JAATEP010000013.1"/>
</dbReference>
<reference evidence="1 2" key="1">
    <citation type="submission" date="2020-03" db="EMBL/GenBank/DDBJ databases">
        <title>WGS of actinomycetes isolated from Thailand.</title>
        <authorList>
            <person name="Thawai C."/>
        </authorList>
    </citation>
    <scope>NUCLEOTIDE SEQUENCE [LARGE SCALE GENOMIC DNA]</scope>
    <source>
        <strain evidence="1 2">FMUSA5-5</strain>
    </source>
</reference>